<keyword evidence="3" id="KW-0238">DNA-binding</keyword>
<keyword evidence="4" id="KW-0804">Transcription</keyword>
<dbReference type="OrthoDB" id="7055227at2"/>
<dbReference type="PANTHER" id="PTHR30146">
    <property type="entry name" value="LACI-RELATED TRANSCRIPTIONAL REPRESSOR"/>
    <property type="match status" value="1"/>
</dbReference>
<name>A0A0M0HZZ8_9VIBR</name>
<sequence>MTIRDVAKQAGVSIATVSRVLNGSDKVSPDAKQAVDRAMASLNYQKPAIKRRKPTKLFAVIVRNMTNPFFAQLVDVLEEEAYKHGRSILLFNSRNNLQLEKTFMSECVNHKVDGVFLIPRSLKPQHLADLDALPFPVVLLTATSNQTASIGTNHRHGGELVAKYFVEQGYHRIGFIGASDKLSDRFIGFRRELERLGRELPEQRVLAPYTSQSLQAFISREIAQQDTQLEAVFCSDDICASHLYNAMKAMEIARRKQVEVVGFDDTFIAQSLGFSSVRQPMKQIALLGFDKMIAALQDGELEQSPTLLEPTLVVRHAPAITALERAPEILRSE</sequence>
<reference evidence="7" key="1">
    <citation type="submission" date="2015-08" db="EMBL/GenBank/DDBJ databases">
        <title>Vibrio galatheae sp. nov., a novel member of the Vibrionaceae family isolated from the Solomon Islands.</title>
        <authorList>
            <person name="Giubergia S."/>
            <person name="Machado H."/>
            <person name="Mateiu R.V."/>
            <person name="Gram L."/>
        </authorList>
    </citation>
    <scope>NUCLEOTIDE SEQUENCE [LARGE SCALE GENOMIC DNA]</scope>
    <source>
        <strain evidence="7">DSM 19134</strain>
    </source>
</reference>
<dbReference type="EMBL" id="LHPI01000012">
    <property type="protein sequence ID" value="KOO07213.1"/>
    <property type="molecule type" value="Genomic_DNA"/>
</dbReference>
<dbReference type="CDD" id="cd01392">
    <property type="entry name" value="HTH_LacI"/>
    <property type="match status" value="1"/>
</dbReference>
<evidence type="ECO:0000256" key="1">
    <source>
        <dbReference type="ARBA" id="ARBA00022491"/>
    </source>
</evidence>
<dbReference type="Gene3D" id="3.40.50.2300">
    <property type="match status" value="2"/>
</dbReference>
<dbReference type="SMART" id="SM00354">
    <property type="entry name" value="HTH_LACI"/>
    <property type="match status" value="1"/>
</dbReference>
<dbReference type="STRING" id="171383.AKJ31_13745"/>
<protein>
    <submittedName>
        <fullName evidence="6">LacI family transcriptional regulator</fullName>
    </submittedName>
</protein>
<dbReference type="Pfam" id="PF00356">
    <property type="entry name" value="LacI"/>
    <property type="match status" value="1"/>
</dbReference>
<evidence type="ECO:0000259" key="5">
    <source>
        <dbReference type="PROSITE" id="PS50932"/>
    </source>
</evidence>
<dbReference type="InterPro" id="IPR028082">
    <property type="entry name" value="Peripla_BP_I"/>
</dbReference>
<accession>A0A0M0HZZ8</accession>
<dbReference type="PRINTS" id="PR00036">
    <property type="entry name" value="HTHLACI"/>
</dbReference>
<dbReference type="InterPro" id="IPR046335">
    <property type="entry name" value="LacI/GalR-like_sensor"/>
</dbReference>
<dbReference type="PATRIC" id="fig|171383.3.peg.2807"/>
<evidence type="ECO:0000313" key="7">
    <source>
        <dbReference type="Proteomes" id="UP000037530"/>
    </source>
</evidence>
<evidence type="ECO:0000313" key="6">
    <source>
        <dbReference type="EMBL" id="KOO07213.1"/>
    </source>
</evidence>
<comment type="caution">
    <text evidence="6">The sequence shown here is derived from an EMBL/GenBank/DDBJ whole genome shotgun (WGS) entry which is preliminary data.</text>
</comment>
<dbReference type="Gene3D" id="1.10.260.40">
    <property type="entry name" value="lambda repressor-like DNA-binding domains"/>
    <property type="match status" value="1"/>
</dbReference>
<keyword evidence="1" id="KW-0678">Repressor</keyword>
<dbReference type="Pfam" id="PF13377">
    <property type="entry name" value="Peripla_BP_3"/>
    <property type="match status" value="1"/>
</dbReference>
<dbReference type="GO" id="GO:0003700">
    <property type="term" value="F:DNA-binding transcription factor activity"/>
    <property type="evidence" value="ECO:0007669"/>
    <property type="project" value="TreeGrafter"/>
</dbReference>
<dbReference type="SUPFAM" id="SSF47413">
    <property type="entry name" value="lambda repressor-like DNA-binding domains"/>
    <property type="match status" value="1"/>
</dbReference>
<evidence type="ECO:0000256" key="2">
    <source>
        <dbReference type="ARBA" id="ARBA00023015"/>
    </source>
</evidence>
<keyword evidence="7" id="KW-1185">Reference proteome</keyword>
<dbReference type="Proteomes" id="UP000037530">
    <property type="component" value="Unassembled WGS sequence"/>
</dbReference>
<proteinExistence type="predicted"/>
<dbReference type="PROSITE" id="PS00356">
    <property type="entry name" value="HTH_LACI_1"/>
    <property type="match status" value="1"/>
</dbReference>
<dbReference type="SUPFAM" id="SSF53822">
    <property type="entry name" value="Periplasmic binding protein-like I"/>
    <property type="match status" value="1"/>
</dbReference>
<dbReference type="InterPro" id="IPR000843">
    <property type="entry name" value="HTH_LacI"/>
</dbReference>
<dbReference type="GO" id="GO:0000976">
    <property type="term" value="F:transcription cis-regulatory region binding"/>
    <property type="evidence" value="ECO:0007669"/>
    <property type="project" value="TreeGrafter"/>
</dbReference>
<organism evidence="6 7">
    <name type="scientific">Vibrio hepatarius</name>
    <dbReference type="NCBI Taxonomy" id="171383"/>
    <lineage>
        <taxon>Bacteria</taxon>
        <taxon>Pseudomonadati</taxon>
        <taxon>Pseudomonadota</taxon>
        <taxon>Gammaproteobacteria</taxon>
        <taxon>Vibrionales</taxon>
        <taxon>Vibrionaceae</taxon>
        <taxon>Vibrio</taxon>
        <taxon>Vibrio oreintalis group</taxon>
    </lineage>
</organism>
<evidence type="ECO:0000256" key="4">
    <source>
        <dbReference type="ARBA" id="ARBA00023163"/>
    </source>
</evidence>
<evidence type="ECO:0000256" key="3">
    <source>
        <dbReference type="ARBA" id="ARBA00023125"/>
    </source>
</evidence>
<dbReference type="PROSITE" id="PS50932">
    <property type="entry name" value="HTH_LACI_2"/>
    <property type="match status" value="1"/>
</dbReference>
<gene>
    <name evidence="6" type="ORF">AKJ31_13745</name>
</gene>
<dbReference type="RefSeq" id="WP_053409671.1">
    <property type="nucleotide sequence ID" value="NZ_DAIPHI010000089.1"/>
</dbReference>
<dbReference type="InterPro" id="IPR010982">
    <property type="entry name" value="Lambda_DNA-bd_dom_sf"/>
</dbReference>
<feature type="domain" description="HTH lacI-type" evidence="5">
    <location>
        <begin position="1"/>
        <end position="55"/>
    </location>
</feature>
<dbReference type="PANTHER" id="PTHR30146:SF95">
    <property type="entry name" value="RIBOSE OPERON REPRESSOR"/>
    <property type="match status" value="1"/>
</dbReference>
<keyword evidence="2" id="KW-0805">Transcription regulation</keyword>
<dbReference type="AlphaFoldDB" id="A0A0M0HZZ8"/>